<keyword evidence="1" id="KW-1133">Transmembrane helix</keyword>
<reference evidence="2 3" key="1">
    <citation type="submission" date="2022-07" db="EMBL/GenBank/DDBJ databases">
        <title>Novel species in genus cellulomonas.</title>
        <authorList>
            <person name="Ye L."/>
        </authorList>
    </citation>
    <scope>NUCLEOTIDE SEQUENCE [LARGE SCALE GENOMIC DNA]</scope>
    <source>
        <strain evidence="3">zg-Y338</strain>
    </source>
</reference>
<accession>A0ABY5L0S1</accession>
<feature type="transmembrane region" description="Helical" evidence="1">
    <location>
        <begin position="51"/>
        <end position="71"/>
    </location>
</feature>
<dbReference type="Proteomes" id="UP001316189">
    <property type="component" value="Chromosome"/>
</dbReference>
<name>A0ABY5L0S1_9CELL</name>
<keyword evidence="1" id="KW-0812">Transmembrane</keyword>
<dbReference type="EMBL" id="CP101988">
    <property type="protein sequence ID" value="UUI75555.1"/>
    <property type="molecule type" value="Genomic_DNA"/>
</dbReference>
<evidence type="ECO:0000256" key="1">
    <source>
        <dbReference type="SAM" id="Phobius"/>
    </source>
</evidence>
<dbReference type="RefSeq" id="WP_227568352.1">
    <property type="nucleotide sequence ID" value="NZ_CP101988.1"/>
</dbReference>
<proteinExistence type="predicted"/>
<sequence>MIAWLLGLWGIVELIRWGNRWYIATRFFADATADADWRWRYELLDDAHATLVRALVMLLVAAAFAGVATMARRSLRGVGLPAR</sequence>
<keyword evidence="1" id="KW-0472">Membrane</keyword>
<evidence type="ECO:0000313" key="2">
    <source>
        <dbReference type="EMBL" id="UUI75555.1"/>
    </source>
</evidence>
<keyword evidence="3" id="KW-1185">Reference proteome</keyword>
<organism evidence="2 3">
    <name type="scientific">Cellulomonas chengniuliangii</name>
    <dbReference type="NCBI Taxonomy" id="2968084"/>
    <lineage>
        <taxon>Bacteria</taxon>
        <taxon>Bacillati</taxon>
        <taxon>Actinomycetota</taxon>
        <taxon>Actinomycetes</taxon>
        <taxon>Micrococcales</taxon>
        <taxon>Cellulomonadaceae</taxon>
        <taxon>Cellulomonas</taxon>
    </lineage>
</organism>
<protein>
    <submittedName>
        <fullName evidence="2">Uncharacterized protein</fullName>
    </submittedName>
</protein>
<gene>
    <name evidence="2" type="ORF">NP064_01090</name>
</gene>
<evidence type="ECO:0000313" key="3">
    <source>
        <dbReference type="Proteomes" id="UP001316189"/>
    </source>
</evidence>